<feature type="chain" id="PRO_5004889625" evidence="1">
    <location>
        <begin position="20"/>
        <end position="262"/>
    </location>
</feature>
<protein>
    <submittedName>
        <fullName evidence="3">Carbohydrate esterase family 12 protein</fullName>
    </submittedName>
</protein>
<dbReference type="InterPro" id="IPR013830">
    <property type="entry name" value="SGNH_hydro"/>
</dbReference>
<dbReference type="PANTHER" id="PTHR43695:SF2">
    <property type="entry name" value="PUTATIVE (AFU_ORTHOLOGUE AFUA_2G17250)-RELATED"/>
    <property type="match status" value="1"/>
</dbReference>
<dbReference type="InterPro" id="IPR037459">
    <property type="entry name" value="RhgT-like"/>
</dbReference>
<feature type="signal peptide" evidence="1">
    <location>
        <begin position="1"/>
        <end position="19"/>
    </location>
</feature>
<keyword evidence="4" id="KW-1185">Reference proteome</keyword>
<proteinExistence type="predicted"/>
<sequence length="262" mass="28026">MHFCSTLSYLGLFASSVTARALETPTEIVPKPPFFALAGDSTTAPQAENGGGWGNGFLNTTLHAGAAGKNFGHNGATTVSFREGGDWANVLAAAKAASKDFDVYVTCQFGHNDQKPAKNISIEQYSANLARFVHELLEIQATPVLVTPLSRRKFDSDNRVKEDLADVTAATIKVAGQTGAQLIDLNAASTKYLNAIGPDKAHTYNLTPSDNTHLNNGGSIVFGNLVAILMNQELTKLSTKYLSPIKDIADKLEKGEYVFAYV</sequence>
<dbReference type="CDD" id="cd01821">
    <property type="entry name" value="Rhamnogalacturan_acetylesterase_like"/>
    <property type="match status" value="1"/>
</dbReference>
<dbReference type="PANTHER" id="PTHR43695">
    <property type="entry name" value="PUTATIVE (AFU_ORTHOLOGUE AFUA_2G17250)-RELATED"/>
    <property type="match status" value="1"/>
</dbReference>
<dbReference type="GO" id="GO:0016787">
    <property type="term" value="F:hydrolase activity"/>
    <property type="evidence" value="ECO:0007669"/>
    <property type="project" value="InterPro"/>
</dbReference>
<organism evidence="3 4">
    <name type="scientific">Bipolaris oryzae ATCC 44560</name>
    <dbReference type="NCBI Taxonomy" id="930090"/>
    <lineage>
        <taxon>Eukaryota</taxon>
        <taxon>Fungi</taxon>
        <taxon>Dikarya</taxon>
        <taxon>Ascomycota</taxon>
        <taxon>Pezizomycotina</taxon>
        <taxon>Dothideomycetes</taxon>
        <taxon>Pleosporomycetidae</taxon>
        <taxon>Pleosporales</taxon>
        <taxon>Pleosporineae</taxon>
        <taxon>Pleosporaceae</taxon>
        <taxon>Bipolaris</taxon>
    </lineage>
</organism>
<dbReference type="STRING" id="930090.W6Z9I6"/>
<evidence type="ECO:0000256" key="1">
    <source>
        <dbReference type="SAM" id="SignalP"/>
    </source>
</evidence>
<dbReference type="EMBL" id="KI963966">
    <property type="protein sequence ID" value="EUC46448.1"/>
    <property type="molecule type" value="Genomic_DNA"/>
</dbReference>
<dbReference type="OrthoDB" id="5041285at2759"/>
<dbReference type="Proteomes" id="UP000054032">
    <property type="component" value="Unassembled WGS sequence"/>
</dbReference>
<feature type="domain" description="SGNH hydrolase-type esterase" evidence="2">
    <location>
        <begin position="38"/>
        <end position="218"/>
    </location>
</feature>
<gene>
    <name evidence="3" type="ORF">COCMIDRAFT_4482</name>
</gene>
<reference evidence="3 4" key="1">
    <citation type="journal article" date="2013" name="PLoS Genet.">
        <title>Comparative genome structure, secondary metabolite, and effector coding capacity across Cochliobolus pathogens.</title>
        <authorList>
            <person name="Condon B.J."/>
            <person name="Leng Y."/>
            <person name="Wu D."/>
            <person name="Bushley K.E."/>
            <person name="Ohm R.A."/>
            <person name="Otillar R."/>
            <person name="Martin J."/>
            <person name="Schackwitz W."/>
            <person name="Grimwood J."/>
            <person name="MohdZainudin N."/>
            <person name="Xue C."/>
            <person name="Wang R."/>
            <person name="Manning V.A."/>
            <person name="Dhillon B."/>
            <person name="Tu Z.J."/>
            <person name="Steffenson B.J."/>
            <person name="Salamov A."/>
            <person name="Sun H."/>
            <person name="Lowry S."/>
            <person name="LaButti K."/>
            <person name="Han J."/>
            <person name="Copeland A."/>
            <person name="Lindquist E."/>
            <person name="Barry K."/>
            <person name="Schmutz J."/>
            <person name="Baker S.E."/>
            <person name="Ciuffetti L.M."/>
            <person name="Grigoriev I.V."/>
            <person name="Zhong S."/>
            <person name="Turgeon B.G."/>
        </authorList>
    </citation>
    <scope>NUCLEOTIDE SEQUENCE [LARGE SCALE GENOMIC DNA]</scope>
    <source>
        <strain evidence="3 4">ATCC 44560</strain>
    </source>
</reference>
<evidence type="ECO:0000313" key="4">
    <source>
        <dbReference type="Proteomes" id="UP000054032"/>
    </source>
</evidence>
<evidence type="ECO:0000313" key="3">
    <source>
        <dbReference type="EMBL" id="EUC46448.1"/>
    </source>
</evidence>
<dbReference type="HOGENOM" id="CLU_065859_1_0_1"/>
<dbReference type="SUPFAM" id="SSF52266">
    <property type="entry name" value="SGNH hydrolase"/>
    <property type="match status" value="1"/>
</dbReference>
<name>W6Z9I6_COCMI</name>
<accession>W6Z9I6</accession>
<dbReference type="KEGG" id="bor:COCMIDRAFT_4482"/>
<dbReference type="eggNOG" id="ENOG502S5SG">
    <property type="taxonomic scope" value="Eukaryota"/>
</dbReference>
<dbReference type="AlphaFoldDB" id="W6Z9I6"/>
<dbReference type="GeneID" id="19124252"/>
<keyword evidence="1" id="KW-0732">Signal</keyword>
<evidence type="ECO:0000259" key="2">
    <source>
        <dbReference type="Pfam" id="PF13472"/>
    </source>
</evidence>
<dbReference type="InterPro" id="IPR036514">
    <property type="entry name" value="SGNH_hydro_sf"/>
</dbReference>
<dbReference type="Pfam" id="PF13472">
    <property type="entry name" value="Lipase_GDSL_2"/>
    <property type="match status" value="1"/>
</dbReference>
<dbReference type="Gene3D" id="3.40.50.1110">
    <property type="entry name" value="SGNH hydrolase"/>
    <property type="match status" value="1"/>
</dbReference>
<dbReference type="RefSeq" id="XP_007687012.1">
    <property type="nucleotide sequence ID" value="XM_007688822.1"/>
</dbReference>